<feature type="transmembrane region" description="Helical" evidence="8">
    <location>
        <begin position="370"/>
        <end position="393"/>
    </location>
</feature>
<feature type="transmembrane region" description="Helical" evidence="8">
    <location>
        <begin position="405"/>
        <end position="422"/>
    </location>
</feature>
<proteinExistence type="predicted"/>
<evidence type="ECO:0000256" key="2">
    <source>
        <dbReference type="ARBA" id="ARBA00022475"/>
    </source>
</evidence>
<evidence type="ECO:0000256" key="1">
    <source>
        <dbReference type="ARBA" id="ARBA00004651"/>
    </source>
</evidence>
<dbReference type="GO" id="GO:0009103">
    <property type="term" value="P:lipopolysaccharide biosynthetic process"/>
    <property type="evidence" value="ECO:0007669"/>
    <property type="project" value="UniProtKB-ARBA"/>
</dbReference>
<keyword evidence="6 8" id="KW-1133">Transmembrane helix</keyword>
<comment type="subcellular location">
    <subcellularLocation>
        <location evidence="1">Cell membrane</location>
        <topology evidence="1">Multi-pass membrane protein</topology>
    </subcellularLocation>
</comment>
<feature type="transmembrane region" description="Helical" evidence="8">
    <location>
        <begin position="233"/>
        <end position="259"/>
    </location>
</feature>
<keyword evidence="10" id="KW-1185">Reference proteome</keyword>
<comment type="caution">
    <text evidence="9">The sequence shown here is derived from an EMBL/GenBank/DDBJ whole genome shotgun (WGS) entry which is preliminary data.</text>
</comment>
<dbReference type="AlphaFoldDB" id="A0A9W6D041"/>
<evidence type="ECO:0008006" key="11">
    <source>
        <dbReference type="Google" id="ProtNLM"/>
    </source>
</evidence>
<keyword evidence="2" id="KW-1003">Cell membrane</keyword>
<evidence type="ECO:0000256" key="7">
    <source>
        <dbReference type="ARBA" id="ARBA00023136"/>
    </source>
</evidence>
<evidence type="ECO:0000256" key="5">
    <source>
        <dbReference type="ARBA" id="ARBA00022692"/>
    </source>
</evidence>
<evidence type="ECO:0000256" key="8">
    <source>
        <dbReference type="SAM" id="Phobius"/>
    </source>
</evidence>
<dbReference type="GO" id="GO:0005886">
    <property type="term" value="C:plasma membrane"/>
    <property type="evidence" value="ECO:0007669"/>
    <property type="project" value="UniProtKB-SubCell"/>
</dbReference>
<dbReference type="EMBL" id="BSDP01000001">
    <property type="protein sequence ID" value="GLI29121.1"/>
    <property type="molecule type" value="Genomic_DNA"/>
</dbReference>
<evidence type="ECO:0000313" key="9">
    <source>
        <dbReference type="EMBL" id="GLI29121.1"/>
    </source>
</evidence>
<feature type="transmembrane region" description="Helical" evidence="8">
    <location>
        <begin position="147"/>
        <end position="168"/>
    </location>
</feature>
<keyword evidence="4" id="KW-0808">Transferase</keyword>
<organism evidence="9 10">
    <name type="scientific">Agromyces rhizosphaerae</name>
    <dbReference type="NCBI Taxonomy" id="88374"/>
    <lineage>
        <taxon>Bacteria</taxon>
        <taxon>Bacillati</taxon>
        <taxon>Actinomycetota</taxon>
        <taxon>Actinomycetes</taxon>
        <taxon>Micrococcales</taxon>
        <taxon>Microbacteriaceae</taxon>
        <taxon>Agromyces</taxon>
    </lineage>
</organism>
<accession>A0A9W6D041</accession>
<reference evidence="9" key="1">
    <citation type="submission" date="2022-12" db="EMBL/GenBank/DDBJ databases">
        <title>Reference genome sequencing for broad-spectrum identification of bacterial and archaeal isolates by mass spectrometry.</title>
        <authorList>
            <person name="Sekiguchi Y."/>
            <person name="Tourlousse D.M."/>
        </authorList>
    </citation>
    <scope>NUCLEOTIDE SEQUENCE</scope>
    <source>
        <strain evidence="9">14</strain>
    </source>
</reference>
<evidence type="ECO:0000256" key="3">
    <source>
        <dbReference type="ARBA" id="ARBA00022676"/>
    </source>
</evidence>
<name>A0A9W6D041_9MICO</name>
<keyword evidence="5 8" id="KW-0812">Transmembrane</keyword>
<dbReference type="RefSeq" id="WP_281887026.1">
    <property type="nucleotide sequence ID" value="NZ_BSDP01000001.1"/>
</dbReference>
<gene>
    <name evidence="9" type="ORF">ARHIZOSPH14_33630</name>
</gene>
<feature type="transmembrane region" description="Helical" evidence="8">
    <location>
        <begin position="429"/>
        <end position="447"/>
    </location>
</feature>
<feature type="transmembrane region" description="Helical" evidence="8">
    <location>
        <begin position="339"/>
        <end position="358"/>
    </location>
</feature>
<dbReference type="PANTHER" id="PTHR33908:SF11">
    <property type="entry name" value="MEMBRANE PROTEIN"/>
    <property type="match status" value="1"/>
</dbReference>
<evidence type="ECO:0000256" key="4">
    <source>
        <dbReference type="ARBA" id="ARBA00022679"/>
    </source>
</evidence>
<feature type="transmembrane region" description="Helical" evidence="8">
    <location>
        <begin position="266"/>
        <end position="286"/>
    </location>
</feature>
<dbReference type="InterPro" id="IPR050297">
    <property type="entry name" value="LipidA_mod_glycosyltrf_83"/>
</dbReference>
<sequence>MRRASLQVLGVIAATAVLAGALLAWALATPGYRGPDEPQHVSTALRLATGGGYPDPVSTRIDDGVRGSYEWLGFPSASTIFDNGEPVGPNEAESLPSTGELRAAGGPYPDEGLLDQMTQHPPGYSAYLATWVQVFGLDDAPVNTLLLVLRLASALLLLPIPWLIAATVRTLGMSPTAQVVGAFLPAAWIQFVHIGGVVNNGTLLALAASVYVWLLVRVLGGDLRVVTALGVGAALAVALLTKGFALALVPLGPFAYVVAARRHGRGAWIGMAVAAVTATVGLAWWIRNLVVFGTLQPTGSSGSPAPAVEADALLEWAPRFLRALSGSMWMNLGWLETPIVPGALHLAASLLVLAGLVLGSWRLRRGVAELVVLHCAWLLPVCVFALGSARSYLVSGSVVAAQGRYLHMAVLALAVLLAAALARPRWFALAAPAVAVVSVVAGLAYGLRHFWDPATPATVASWWPGGAAMLVASAALLLTGLALGLLAGARIVRAPQLELVAPAPARH</sequence>
<protein>
    <recommendedName>
        <fullName evidence="11">DUF2142 domain-containing protein</fullName>
    </recommendedName>
</protein>
<evidence type="ECO:0000256" key="6">
    <source>
        <dbReference type="ARBA" id="ARBA00022989"/>
    </source>
</evidence>
<dbReference type="GO" id="GO:0016763">
    <property type="term" value="F:pentosyltransferase activity"/>
    <property type="evidence" value="ECO:0007669"/>
    <property type="project" value="TreeGrafter"/>
</dbReference>
<feature type="transmembrane region" description="Helical" evidence="8">
    <location>
        <begin position="467"/>
        <end position="487"/>
    </location>
</feature>
<dbReference type="Proteomes" id="UP001144396">
    <property type="component" value="Unassembled WGS sequence"/>
</dbReference>
<dbReference type="PANTHER" id="PTHR33908">
    <property type="entry name" value="MANNOSYLTRANSFERASE YKCB-RELATED"/>
    <property type="match status" value="1"/>
</dbReference>
<evidence type="ECO:0000313" key="10">
    <source>
        <dbReference type="Proteomes" id="UP001144396"/>
    </source>
</evidence>
<keyword evidence="3" id="KW-0328">Glycosyltransferase</keyword>
<keyword evidence="7 8" id="KW-0472">Membrane</keyword>
<feature type="transmembrane region" description="Helical" evidence="8">
    <location>
        <begin position="180"/>
        <end position="213"/>
    </location>
</feature>